<dbReference type="EMBL" id="ML735044">
    <property type="protein sequence ID" value="KAB8200408.1"/>
    <property type="molecule type" value="Genomic_DNA"/>
</dbReference>
<proteinExistence type="predicted"/>
<dbReference type="Proteomes" id="UP000326532">
    <property type="component" value="Unassembled WGS sequence"/>
</dbReference>
<protein>
    <submittedName>
        <fullName evidence="1">Uncharacterized protein</fullName>
    </submittedName>
</protein>
<name>A0A5N6D5U9_ASPPA</name>
<reference evidence="1 2" key="1">
    <citation type="submission" date="2019-04" db="EMBL/GenBank/DDBJ databases">
        <title>Fungal friends and foes A comparative genomics study of 23 Aspergillus species from section Flavi.</title>
        <authorList>
            <consortium name="DOE Joint Genome Institute"/>
            <person name="Kjaerbolling I."/>
            <person name="Vesth T.C."/>
            <person name="Frisvad J.C."/>
            <person name="Nybo J.L."/>
            <person name="Theobald S."/>
            <person name="Kildgaard S."/>
            <person name="Petersen T.I."/>
            <person name="Kuo A."/>
            <person name="Sato A."/>
            <person name="Lyhne E.K."/>
            <person name="Kogle M.E."/>
            <person name="Wiebenga A."/>
            <person name="Kun R.S."/>
            <person name="Lubbers R.J."/>
            <person name="Makela M.R."/>
            <person name="Barry K."/>
            <person name="Chovatia M."/>
            <person name="Clum A."/>
            <person name="Daum C."/>
            <person name="Haridas S."/>
            <person name="He G."/>
            <person name="LaButti K."/>
            <person name="Lipzen A."/>
            <person name="Mondo S."/>
            <person name="Pangilinan J."/>
            <person name="Riley R."/>
            <person name="Salamov A."/>
            <person name="Simmons B.A."/>
            <person name="Magnuson J.K."/>
            <person name="Henrissat B."/>
            <person name="Mortensen U.H."/>
            <person name="Larsen T.O."/>
            <person name="De vries R.P."/>
            <person name="Grigoriev I.V."/>
            <person name="Machida M."/>
            <person name="Baker S.E."/>
            <person name="Andersen M.R."/>
        </authorList>
    </citation>
    <scope>NUCLEOTIDE SEQUENCE [LARGE SCALE GENOMIC DNA]</scope>
    <source>
        <strain evidence="1 2">CBS 117618</strain>
    </source>
</reference>
<evidence type="ECO:0000313" key="1">
    <source>
        <dbReference type="EMBL" id="KAB8200408.1"/>
    </source>
</evidence>
<gene>
    <name evidence="1" type="ORF">BDV34DRAFT_217172</name>
</gene>
<evidence type="ECO:0000313" key="2">
    <source>
        <dbReference type="Proteomes" id="UP000326532"/>
    </source>
</evidence>
<dbReference type="AlphaFoldDB" id="A0A5N6D5U9"/>
<sequence>MSWHPRTTEHPSHHLHDIQQLSFELAQAKNNAQYATNSSHHRDIPTSDHLPFSRMKHLISNQISRNIVLSQRYLLYPLKILHLTYGHLLETLLDHDTLDFLANCDNLEQPSLGLTISRD</sequence>
<accession>A0A5N6D5U9</accession>
<organism evidence="1 2">
    <name type="scientific">Aspergillus parasiticus</name>
    <dbReference type="NCBI Taxonomy" id="5067"/>
    <lineage>
        <taxon>Eukaryota</taxon>
        <taxon>Fungi</taxon>
        <taxon>Dikarya</taxon>
        <taxon>Ascomycota</taxon>
        <taxon>Pezizomycotina</taxon>
        <taxon>Eurotiomycetes</taxon>
        <taxon>Eurotiomycetidae</taxon>
        <taxon>Eurotiales</taxon>
        <taxon>Aspergillaceae</taxon>
        <taxon>Aspergillus</taxon>
        <taxon>Aspergillus subgen. Circumdati</taxon>
    </lineage>
</organism>
<keyword evidence="2" id="KW-1185">Reference proteome</keyword>
<dbReference type="OMA" id="HPRTTEH"/>
<dbReference type="VEuPathDB" id="FungiDB:BDV34DRAFT_217172"/>